<dbReference type="AlphaFoldDB" id="A0AAV3PTU6"/>
<sequence>MFMSSMFIGVVEGFEFRMSLDDLVDIFRVLEFIFLEFLVILIDFDLDFMKIPAFMVFSAYCANFRPASLRLPDWNVKGWGIGTSCDLNGRVIPSGLMRLDPLENAWTTLACLVGS</sequence>
<name>A0AAV3PTU6_LITER</name>
<organism evidence="1 2">
    <name type="scientific">Lithospermum erythrorhizon</name>
    <name type="common">Purple gromwell</name>
    <name type="synonym">Lithospermum officinale var. erythrorhizon</name>
    <dbReference type="NCBI Taxonomy" id="34254"/>
    <lineage>
        <taxon>Eukaryota</taxon>
        <taxon>Viridiplantae</taxon>
        <taxon>Streptophyta</taxon>
        <taxon>Embryophyta</taxon>
        <taxon>Tracheophyta</taxon>
        <taxon>Spermatophyta</taxon>
        <taxon>Magnoliopsida</taxon>
        <taxon>eudicotyledons</taxon>
        <taxon>Gunneridae</taxon>
        <taxon>Pentapetalae</taxon>
        <taxon>asterids</taxon>
        <taxon>lamiids</taxon>
        <taxon>Boraginales</taxon>
        <taxon>Boraginaceae</taxon>
        <taxon>Boraginoideae</taxon>
        <taxon>Lithospermeae</taxon>
        <taxon>Lithospermum</taxon>
    </lineage>
</organism>
<protein>
    <submittedName>
        <fullName evidence="1">Uncharacterized protein</fullName>
    </submittedName>
</protein>
<accession>A0AAV3PTU6</accession>
<proteinExistence type="predicted"/>
<evidence type="ECO:0000313" key="1">
    <source>
        <dbReference type="EMBL" id="GAA0154516.1"/>
    </source>
</evidence>
<reference evidence="1 2" key="1">
    <citation type="submission" date="2024-01" db="EMBL/GenBank/DDBJ databases">
        <title>The complete chloroplast genome sequence of Lithospermum erythrorhizon: insights into the phylogenetic relationship among Boraginaceae species and the maternal lineages of purple gromwells.</title>
        <authorList>
            <person name="Okada T."/>
            <person name="Watanabe K."/>
        </authorList>
    </citation>
    <scope>NUCLEOTIDE SEQUENCE [LARGE SCALE GENOMIC DNA]</scope>
</reference>
<comment type="caution">
    <text evidence="1">The sequence shown here is derived from an EMBL/GenBank/DDBJ whole genome shotgun (WGS) entry which is preliminary data.</text>
</comment>
<keyword evidence="2" id="KW-1185">Reference proteome</keyword>
<dbReference type="Proteomes" id="UP001454036">
    <property type="component" value="Unassembled WGS sequence"/>
</dbReference>
<dbReference type="EMBL" id="BAABME010002413">
    <property type="protein sequence ID" value="GAA0154516.1"/>
    <property type="molecule type" value="Genomic_DNA"/>
</dbReference>
<evidence type="ECO:0000313" key="2">
    <source>
        <dbReference type="Proteomes" id="UP001454036"/>
    </source>
</evidence>
<gene>
    <name evidence="1" type="ORF">LIER_12474</name>
</gene>